<keyword evidence="1" id="KW-1133">Transmembrane helix</keyword>
<keyword evidence="1" id="KW-0812">Transmembrane</keyword>
<protein>
    <submittedName>
        <fullName evidence="2">Uncharacterized protein</fullName>
    </submittedName>
</protein>
<organism evidence="2 3">
    <name type="scientific">Segatella buccae ATCC 33574</name>
    <dbReference type="NCBI Taxonomy" id="873513"/>
    <lineage>
        <taxon>Bacteria</taxon>
        <taxon>Pseudomonadati</taxon>
        <taxon>Bacteroidota</taxon>
        <taxon>Bacteroidia</taxon>
        <taxon>Bacteroidales</taxon>
        <taxon>Prevotellaceae</taxon>
        <taxon>Segatella</taxon>
    </lineage>
</organism>
<accession>E6K9B6</accession>
<name>E6K9B6_9BACT</name>
<keyword evidence="1" id="KW-0472">Membrane</keyword>
<gene>
    <name evidence="2" type="ORF">HMPREF6485_2202</name>
</gene>
<sequence length="210" mass="24163">MPPNIIFNDTMNTVATLIIYQLIFFLLAGASAVILLVYKKQCLNRMRNSALRYMLGLLMAYGLLFLVLILNRESEFVYAVFQHAHLSRHLKGVGVYFILMPAIYSVFLLEYEEKGGRNASWNDKLKLMASVSINGMGAFFGLLFVNFLLDGHSFGELVTTTKEAFCCTEWWAWPLLIVTVALFVWVVKYDHDKHHPKRRSKKRTDNAKTR</sequence>
<feature type="transmembrane region" description="Helical" evidence="1">
    <location>
        <begin position="131"/>
        <end position="150"/>
    </location>
</feature>
<feature type="transmembrane region" description="Helical" evidence="1">
    <location>
        <begin position="18"/>
        <end position="38"/>
    </location>
</feature>
<dbReference type="Proteomes" id="UP000003112">
    <property type="component" value="Unassembled WGS sequence"/>
</dbReference>
<feature type="transmembrane region" description="Helical" evidence="1">
    <location>
        <begin position="50"/>
        <end position="70"/>
    </location>
</feature>
<dbReference type="AlphaFoldDB" id="E6K9B6"/>
<keyword evidence="3" id="KW-1185">Reference proteome</keyword>
<reference evidence="2 3" key="1">
    <citation type="submission" date="2010-10" db="EMBL/GenBank/DDBJ databases">
        <authorList>
            <person name="Muzny D."/>
            <person name="Qin X."/>
            <person name="Deng J."/>
            <person name="Jiang H."/>
            <person name="Liu Y."/>
            <person name="Qu J."/>
            <person name="Song X.-Z."/>
            <person name="Zhang L."/>
            <person name="Thornton R."/>
            <person name="Coyle M."/>
            <person name="Francisco L."/>
            <person name="Jackson L."/>
            <person name="Javaid M."/>
            <person name="Korchina V."/>
            <person name="Kovar C."/>
            <person name="Mata R."/>
            <person name="Mathew T."/>
            <person name="Ngo R."/>
            <person name="Nguyen L."/>
            <person name="Nguyen N."/>
            <person name="Okwuonu G."/>
            <person name="Ongeri F."/>
            <person name="Pham C."/>
            <person name="Simmons D."/>
            <person name="Wilczek-Boney K."/>
            <person name="Hale W."/>
            <person name="Jakkamsetti A."/>
            <person name="Pham P."/>
            <person name="Ruth R."/>
            <person name="San Lucas F."/>
            <person name="Warren J."/>
            <person name="Zhang J."/>
            <person name="Zhao Z."/>
            <person name="Zhou C."/>
            <person name="Zhu D."/>
            <person name="Lee S."/>
            <person name="Bess C."/>
            <person name="Blankenburg K."/>
            <person name="Forbes L."/>
            <person name="Fu Q."/>
            <person name="Gubbala S."/>
            <person name="Hirani K."/>
            <person name="Jayaseelan J.C."/>
            <person name="Lara F."/>
            <person name="Munidasa M."/>
            <person name="Palculict T."/>
            <person name="Patil S."/>
            <person name="Pu L.-L."/>
            <person name="Saada N."/>
            <person name="Tang L."/>
            <person name="Weissenberger G."/>
            <person name="Zhu Y."/>
            <person name="Hemphill L."/>
            <person name="Shang Y."/>
            <person name="Youmans B."/>
            <person name="Ayvaz T."/>
            <person name="Ross M."/>
            <person name="Santibanez J."/>
            <person name="Aqrawi P."/>
            <person name="Gross S."/>
            <person name="Joshi V."/>
            <person name="Fowler G."/>
            <person name="Nazareth L."/>
            <person name="Reid J."/>
            <person name="Worley K."/>
            <person name="Petrosino J."/>
            <person name="Highlander S."/>
            <person name="Gibbs R."/>
        </authorList>
    </citation>
    <scope>NUCLEOTIDE SEQUENCE [LARGE SCALE GENOMIC DNA]</scope>
    <source>
        <strain evidence="2 3">ATCC 33574</strain>
    </source>
</reference>
<dbReference type="eggNOG" id="ENOG5033MZ6">
    <property type="taxonomic scope" value="Bacteria"/>
</dbReference>
<proteinExistence type="predicted"/>
<evidence type="ECO:0000313" key="2">
    <source>
        <dbReference type="EMBL" id="EFU29924.1"/>
    </source>
</evidence>
<feature type="transmembrane region" description="Helical" evidence="1">
    <location>
        <begin position="90"/>
        <end position="111"/>
    </location>
</feature>
<evidence type="ECO:0000313" key="3">
    <source>
        <dbReference type="Proteomes" id="UP000003112"/>
    </source>
</evidence>
<dbReference type="EMBL" id="AEPD01000033">
    <property type="protein sequence ID" value="EFU29924.1"/>
    <property type="molecule type" value="Genomic_DNA"/>
</dbReference>
<feature type="transmembrane region" description="Helical" evidence="1">
    <location>
        <begin position="170"/>
        <end position="189"/>
    </location>
</feature>
<dbReference type="HOGENOM" id="CLU_124438_0_0_10"/>
<dbReference type="STRING" id="873513.HMPREF6485_2202"/>
<comment type="caution">
    <text evidence="2">The sequence shown here is derived from an EMBL/GenBank/DDBJ whole genome shotgun (WGS) entry which is preliminary data.</text>
</comment>
<evidence type="ECO:0000256" key="1">
    <source>
        <dbReference type="SAM" id="Phobius"/>
    </source>
</evidence>